<evidence type="ECO:0000259" key="11">
    <source>
        <dbReference type="Pfam" id="PF00465"/>
    </source>
</evidence>
<name>A0A4R1KDZ3_9GAMM</name>
<evidence type="ECO:0000256" key="1">
    <source>
        <dbReference type="ARBA" id="ARBA00022723"/>
    </source>
</evidence>
<evidence type="ECO:0000256" key="9">
    <source>
        <dbReference type="PIRSR" id="PIRSR000112-2"/>
    </source>
</evidence>
<dbReference type="GO" id="GO:0005829">
    <property type="term" value="C:cytosol"/>
    <property type="evidence" value="ECO:0007669"/>
    <property type="project" value="TreeGrafter"/>
</dbReference>
<dbReference type="EMBL" id="SMGD01000005">
    <property type="protein sequence ID" value="TCK61469.1"/>
    <property type="molecule type" value="Genomic_DNA"/>
</dbReference>
<sequence length="365" mass="39015">MSQIIFSSPSKYMQGFGILSKLGKQLSIMGEHILLVADDVVWKIVAEKCESSLKEANLTYTYEQFKGEVSNQEITRLVTIAKQEQTQVVVGIGGGKTLDTVKAVADDLNQPVVIVPTVASTDAPCSALSVIYSEAGEFDSYRFYNKNPDLVFVDTQVCVQAPVRLFASGIADGLATYVEAQAVIRTNSDSMVGARPSIAGVAIAKACQETLLTHGINAYNAVEKKVVTPAVEAVIEANTLLSGLGFENAGLAGAHAIHNGFTALSGDIHHLTHGEKVAYGTLVQMVLEKRSREELEKFIRFYRAIKMPTTLKEMHLENESAEGLLKVGEQAIAPGDTLGNLDTGLTAEDIAQAIIAVDAISASVV</sequence>
<comment type="caution">
    <text evidence="12">The sequence shown here is derived from an EMBL/GenBank/DDBJ whole genome shotgun (WGS) entry which is preliminary data.</text>
</comment>
<dbReference type="PIRSF" id="PIRSF000112">
    <property type="entry name" value="Glycerol_dehydrogenase"/>
    <property type="match status" value="1"/>
</dbReference>
<reference evidence="12 13" key="1">
    <citation type="submission" date="2019-03" db="EMBL/GenBank/DDBJ databases">
        <title>Genomic Encyclopedia of Type Strains, Phase IV (KMG-IV): sequencing the most valuable type-strain genomes for metagenomic binning, comparative biology and taxonomic classification.</title>
        <authorList>
            <person name="Goeker M."/>
        </authorList>
    </citation>
    <scope>NUCLEOTIDE SEQUENCE [LARGE SCALE GENOMIC DNA]</scope>
    <source>
        <strain evidence="12 13">DSM 18577</strain>
    </source>
</reference>
<evidence type="ECO:0000256" key="2">
    <source>
        <dbReference type="ARBA" id="ARBA00023002"/>
    </source>
</evidence>
<evidence type="ECO:0000256" key="8">
    <source>
        <dbReference type="PIRSR" id="PIRSR000112-1"/>
    </source>
</evidence>
<evidence type="ECO:0000313" key="13">
    <source>
        <dbReference type="Proteomes" id="UP000295565"/>
    </source>
</evidence>
<dbReference type="EC" id="1.1.1.6" evidence="5"/>
<feature type="binding site" evidence="10">
    <location>
        <position position="38"/>
    </location>
    <ligand>
        <name>NAD(+)</name>
        <dbReference type="ChEBI" id="CHEBI:57540"/>
    </ligand>
</feature>
<feature type="binding site" evidence="8">
    <location>
        <position position="172"/>
    </location>
    <ligand>
        <name>glycerol</name>
        <dbReference type="ChEBI" id="CHEBI:17754"/>
    </ligand>
</feature>
<evidence type="ECO:0000256" key="6">
    <source>
        <dbReference type="ARBA" id="ARBA00040132"/>
    </source>
</evidence>
<dbReference type="SUPFAM" id="SSF56796">
    <property type="entry name" value="Dehydroquinate synthase-like"/>
    <property type="match status" value="1"/>
</dbReference>
<keyword evidence="2" id="KW-0560">Oxidoreductase</keyword>
<keyword evidence="3 10" id="KW-0520">NAD</keyword>
<dbReference type="NCBIfam" id="NF006941">
    <property type="entry name" value="PRK09423.1"/>
    <property type="match status" value="1"/>
</dbReference>
<dbReference type="OrthoDB" id="5198708at2"/>
<comment type="pathway">
    <text evidence="4">Polyol metabolism; glycerol fermentation; glycerone phosphate from glycerol (oxidative route): step 1/2.</text>
</comment>
<keyword evidence="1 8" id="KW-0479">Metal-binding</keyword>
<gene>
    <name evidence="12" type="ORF">EV690_0467</name>
</gene>
<dbReference type="Pfam" id="PF00465">
    <property type="entry name" value="Fe-ADH"/>
    <property type="match status" value="1"/>
</dbReference>
<feature type="binding site" evidence="10">
    <location>
        <position position="126"/>
    </location>
    <ligand>
        <name>NAD(+)</name>
        <dbReference type="ChEBI" id="CHEBI:57540"/>
    </ligand>
</feature>
<protein>
    <recommendedName>
        <fullName evidence="6">Glycerol dehydrogenase</fullName>
        <ecNumber evidence="5">1.1.1.6</ecNumber>
    </recommendedName>
</protein>
<dbReference type="CDD" id="cd08170">
    <property type="entry name" value="GlyDH"/>
    <property type="match status" value="1"/>
</dbReference>
<feature type="binding site" evidence="10">
    <location>
        <position position="128"/>
    </location>
    <ligand>
        <name>NAD(+)</name>
        <dbReference type="ChEBI" id="CHEBI:57540"/>
    </ligand>
</feature>
<evidence type="ECO:0000256" key="10">
    <source>
        <dbReference type="PIRSR" id="PIRSR000112-3"/>
    </source>
</evidence>
<dbReference type="GO" id="GO:0046872">
    <property type="term" value="F:metal ion binding"/>
    <property type="evidence" value="ECO:0007669"/>
    <property type="project" value="UniProtKB-KW"/>
</dbReference>
<evidence type="ECO:0000256" key="4">
    <source>
        <dbReference type="ARBA" id="ARBA00037918"/>
    </source>
</evidence>
<feature type="binding site" evidence="10">
    <location>
        <begin position="117"/>
        <end position="120"/>
    </location>
    <ligand>
        <name>NAD(+)</name>
        <dbReference type="ChEBI" id="CHEBI:57540"/>
    </ligand>
</feature>
<dbReference type="GO" id="GO:0008888">
    <property type="term" value="F:glycerol dehydrogenase (NAD+) activity"/>
    <property type="evidence" value="ECO:0007669"/>
    <property type="project" value="UniProtKB-EC"/>
</dbReference>
<organism evidence="12 13">
    <name type="scientific">Celerinatantimonas diazotrophica</name>
    <dbReference type="NCBI Taxonomy" id="412034"/>
    <lineage>
        <taxon>Bacteria</taxon>
        <taxon>Pseudomonadati</taxon>
        <taxon>Pseudomonadota</taxon>
        <taxon>Gammaproteobacteria</taxon>
        <taxon>Celerinatantimonadaceae</taxon>
        <taxon>Celerinatantimonas</taxon>
    </lineage>
</organism>
<evidence type="ECO:0000256" key="5">
    <source>
        <dbReference type="ARBA" id="ARBA00039147"/>
    </source>
</evidence>
<comment type="catalytic activity">
    <reaction evidence="7">
        <text>glycerol + NAD(+) = dihydroxyacetone + NADH + H(+)</text>
        <dbReference type="Rhea" id="RHEA:13769"/>
        <dbReference type="ChEBI" id="CHEBI:15378"/>
        <dbReference type="ChEBI" id="CHEBI:16016"/>
        <dbReference type="ChEBI" id="CHEBI:17754"/>
        <dbReference type="ChEBI" id="CHEBI:57540"/>
        <dbReference type="ChEBI" id="CHEBI:57945"/>
        <dbReference type="EC" id="1.1.1.6"/>
    </reaction>
</comment>
<feature type="binding site" evidence="9">
    <location>
        <position position="122"/>
    </location>
    <ligand>
        <name>glycerol</name>
        <dbReference type="ChEBI" id="CHEBI:17754"/>
    </ligand>
</feature>
<proteinExistence type="predicted"/>
<feature type="binding site" evidence="10">
    <location>
        <begin position="95"/>
        <end position="99"/>
    </location>
    <ligand>
        <name>NAD(+)</name>
        <dbReference type="ChEBI" id="CHEBI:57540"/>
    </ligand>
</feature>
<dbReference type="AlphaFoldDB" id="A0A4R1KDZ3"/>
<dbReference type="Gene3D" id="3.40.50.1970">
    <property type="match status" value="1"/>
</dbReference>
<feature type="domain" description="Alcohol dehydrogenase iron-type/glycerol dehydrogenase GldA" evidence="11">
    <location>
        <begin position="9"/>
        <end position="155"/>
    </location>
</feature>
<keyword evidence="13" id="KW-1185">Reference proteome</keyword>
<feature type="binding site" evidence="10">
    <location>
        <position position="132"/>
    </location>
    <ligand>
        <name>NAD(+)</name>
        <dbReference type="ChEBI" id="CHEBI:57540"/>
    </ligand>
</feature>
<dbReference type="PANTHER" id="PTHR43616">
    <property type="entry name" value="GLYCEROL DEHYDROGENASE"/>
    <property type="match status" value="1"/>
</dbReference>
<evidence type="ECO:0000313" key="12">
    <source>
        <dbReference type="EMBL" id="TCK61469.1"/>
    </source>
</evidence>
<dbReference type="RefSeq" id="WP_131911330.1">
    <property type="nucleotide sequence ID" value="NZ_OU594967.1"/>
</dbReference>
<accession>A0A4R1KDZ3</accession>
<dbReference type="PANTHER" id="PTHR43616:SF5">
    <property type="entry name" value="GLYCEROL DEHYDROGENASE 1"/>
    <property type="match status" value="1"/>
</dbReference>
<evidence type="ECO:0000256" key="3">
    <source>
        <dbReference type="ARBA" id="ARBA00023027"/>
    </source>
</evidence>
<feature type="binding site" evidence="8">
    <location>
        <position position="255"/>
    </location>
    <ligand>
        <name>glycerol</name>
        <dbReference type="ChEBI" id="CHEBI:17754"/>
    </ligand>
</feature>
<keyword evidence="8" id="KW-0862">Zinc</keyword>
<dbReference type="InterPro" id="IPR001670">
    <property type="entry name" value="ADH_Fe/GldA"/>
</dbReference>
<dbReference type="Proteomes" id="UP000295565">
    <property type="component" value="Unassembled WGS sequence"/>
</dbReference>
<evidence type="ECO:0000256" key="7">
    <source>
        <dbReference type="ARBA" id="ARBA00049006"/>
    </source>
</evidence>
<comment type="cofactor">
    <cofactor evidence="8">
        <name>Zn(2+)</name>
        <dbReference type="ChEBI" id="CHEBI:29105"/>
    </cofactor>
    <text evidence="8">Binds 1 zinc ion per subunit.</text>
</comment>
<dbReference type="InterPro" id="IPR016205">
    <property type="entry name" value="Glycerol_DH"/>
</dbReference>
<dbReference type="Gene3D" id="1.20.1090.10">
    <property type="entry name" value="Dehydroquinate synthase-like - alpha domain"/>
    <property type="match status" value="1"/>
</dbReference>
<feature type="binding site" evidence="8">
    <location>
        <position position="273"/>
    </location>
    <ligand>
        <name>glycerol</name>
        <dbReference type="ChEBI" id="CHEBI:17754"/>
    </ligand>
</feature>